<comment type="caution">
    <text evidence="1">The sequence shown here is derived from an EMBL/GenBank/DDBJ whole genome shotgun (WGS) entry which is preliminary data.</text>
</comment>
<accession>A0A7W3WIU0</accession>
<proteinExistence type="predicted"/>
<dbReference type="RefSeq" id="WP_181353814.1">
    <property type="nucleotide sequence ID" value="NZ_JABJWZ010000041.1"/>
</dbReference>
<evidence type="ECO:0000313" key="1">
    <source>
        <dbReference type="EMBL" id="MBB1253159.1"/>
    </source>
</evidence>
<dbReference type="AlphaFoldDB" id="A0A7W3WIU0"/>
<gene>
    <name evidence="1" type="ORF">H3146_07215</name>
</gene>
<dbReference type="Proteomes" id="UP000525686">
    <property type="component" value="Unassembled WGS sequence"/>
</dbReference>
<organism evidence="1 2">
    <name type="scientific">Streptomyces alkaliterrae</name>
    <dbReference type="NCBI Taxonomy" id="2213162"/>
    <lineage>
        <taxon>Bacteria</taxon>
        <taxon>Bacillati</taxon>
        <taxon>Actinomycetota</taxon>
        <taxon>Actinomycetes</taxon>
        <taxon>Kitasatosporales</taxon>
        <taxon>Streptomycetaceae</taxon>
        <taxon>Streptomyces</taxon>
    </lineage>
</organism>
<sequence>MNFWSALVAAAGAVGTIAAAIYTGRQSRAAARATAEATTAAAAAQAAPAVKQADLAVLSRTVERVDAENGQLRGRLSRMEALLRAFAVTTDRWCVQMRRAGIEPEPPHPLVDEYNRTGV</sequence>
<dbReference type="EMBL" id="JABJWZ010000041">
    <property type="protein sequence ID" value="MBB1253159.1"/>
    <property type="molecule type" value="Genomic_DNA"/>
</dbReference>
<evidence type="ECO:0000313" key="2">
    <source>
        <dbReference type="Proteomes" id="UP000525686"/>
    </source>
</evidence>
<name>A0A7W3WIU0_9ACTN</name>
<protein>
    <submittedName>
        <fullName evidence="1">Uncharacterized protein</fullName>
    </submittedName>
</protein>
<reference evidence="2" key="1">
    <citation type="submission" date="2020-05" db="EMBL/GenBank/DDBJ databases">
        <title>Classification of alakaliphilic streptomycetes isolated from an alkaline soil next to Lonar Crater, India and a proposal for the recognition of Streptomyces alkaliterrae sp. nov.</title>
        <authorList>
            <person name="Golinska P."/>
        </authorList>
    </citation>
    <scope>NUCLEOTIDE SEQUENCE [LARGE SCALE GENOMIC DNA]</scope>
    <source>
        <strain evidence="2">OF3</strain>
    </source>
</reference>